<organism evidence="2 3">
    <name type="scientific">Tegillarca granosa</name>
    <name type="common">Malaysian cockle</name>
    <name type="synonym">Anadara granosa</name>
    <dbReference type="NCBI Taxonomy" id="220873"/>
    <lineage>
        <taxon>Eukaryota</taxon>
        <taxon>Metazoa</taxon>
        <taxon>Spiralia</taxon>
        <taxon>Lophotrochozoa</taxon>
        <taxon>Mollusca</taxon>
        <taxon>Bivalvia</taxon>
        <taxon>Autobranchia</taxon>
        <taxon>Pteriomorphia</taxon>
        <taxon>Arcoida</taxon>
        <taxon>Arcoidea</taxon>
        <taxon>Arcidae</taxon>
        <taxon>Tegillarca</taxon>
    </lineage>
</organism>
<evidence type="ECO:0000313" key="3">
    <source>
        <dbReference type="Proteomes" id="UP001217089"/>
    </source>
</evidence>
<sequence length="155" mass="17739">MENKEETKSSSLEQTTNDHLKAEIKEVFTIDDNEVEISNLSSQFSKNSPNSQSSDKQRGIIAAIKDQVHGLIRKHKSRIKVFIAVVFLFLYLAYVGYSLSYSFGDEGSWRLLIGTVFGFLLIIWKLLENTNAYKKMFLGCRNLKVPGKTKLIIKW</sequence>
<accession>A0ABQ9E9H9</accession>
<reference evidence="2 3" key="1">
    <citation type="submission" date="2022-12" db="EMBL/GenBank/DDBJ databases">
        <title>Chromosome-level genome of Tegillarca granosa.</title>
        <authorList>
            <person name="Kim J."/>
        </authorList>
    </citation>
    <scope>NUCLEOTIDE SEQUENCE [LARGE SCALE GENOMIC DNA]</scope>
    <source>
        <strain evidence="2">Teg-2019</strain>
        <tissue evidence="2">Adductor muscle</tissue>
    </source>
</reference>
<keyword evidence="1" id="KW-0472">Membrane</keyword>
<feature type="transmembrane region" description="Helical" evidence="1">
    <location>
        <begin position="109"/>
        <end position="127"/>
    </location>
</feature>
<evidence type="ECO:0000256" key="1">
    <source>
        <dbReference type="SAM" id="Phobius"/>
    </source>
</evidence>
<evidence type="ECO:0000313" key="2">
    <source>
        <dbReference type="EMBL" id="KAJ8302014.1"/>
    </source>
</evidence>
<dbReference type="EMBL" id="JARBDR010000918">
    <property type="protein sequence ID" value="KAJ8302014.1"/>
    <property type="molecule type" value="Genomic_DNA"/>
</dbReference>
<comment type="caution">
    <text evidence="2">The sequence shown here is derived from an EMBL/GenBank/DDBJ whole genome shotgun (WGS) entry which is preliminary data.</text>
</comment>
<keyword evidence="3" id="KW-1185">Reference proteome</keyword>
<name>A0ABQ9E9H9_TEGGR</name>
<protein>
    <submittedName>
        <fullName evidence="2">Uncharacterized protein</fullName>
    </submittedName>
</protein>
<feature type="transmembrane region" description="Helical" evidence="1">
    <location>
        <begin position="81"/>
        <end position="103"/>
    </location>
</feature>
<dbReference type="Proteomes" id="UP001217089">
    <property type="component" value="Unassembled WGS sequence"/>
</dbReference>
<keyword evidence="1" id="KW-0812">Transmembrane</keyword>
<keyword evidence="1" id="KW-1133">Transmembrane helix</keyword>
<proteinExistence type="predicted"/>
<gene>
    <name evidence="2" type="ORF">KUTeg_021001</name>
</gene>